<dbReference type="Proteomes" id="UP000777438">
    <property type="component" value="Unassembled WGS sequence"/>
</dbReference>
<reference evidence="1 2" key="1">
    <citation type="journal article" date="2021" name="Nat. Commun.">
        <title>Genetic determinants of endophytism in the Arabidopsis root mycobiome.</title>
        <authorList>
            <person name="Mesny F."/>
            <person name="Miyauchi S."/>
            <person name="Thiergart T."/>
            <person name="Pickel B."/>
            <person name="Atanasova L."/>
            <person name="Karlsson M."/>
            <person name="Huettel B."/>
            <person name="Barry K.W."/>
            <person name="Haridas S."/>
            <person name="Chen C."/>
            <person name="Bauer D."/>
            <person name="Andreopoulos W."/>
            <person name="Pangilinan J."/>
            <person name="LaButti K."/>
            <person name="Riley R."/>
            <person name="Lipzen A."/>
            <person name="Clum A."/>
            <person name="Drula E."/>
            <person name="Henrissat B."/>
            <person name="Kohler A."/>
            <person name="Grigoriev I.V."/>
            <person name="Martin F.M."/>
            <person name="Hacquard S."/>
        </authorList>
    </citation>
    <scope>NUCLEOTIDE SEQUENCE [LARGE SCALE GENOMIC DNA]</scope>
    <source>
        <strain evidence="1 2">MPI-CAGE-CH-0241</strain>
    </source>
</reference>
<organism evidence="1 2">
    <name type="scientific">Thelonectria olida</name>
    <dbReference type="NCBI Taxonomy" id="1576542"/>
    <lineage>
        <taxon>Eukaryota</taxon>
        <taxon>Fungi</taxon>
        <taxon>Dikarya</taxon>
        <taxon>Ascomycota</taxon>
        <taxon>Pezizomycotina</taxon>
        <taxon>Sordariomycetes</taxon>
        <taxon>Hypocreomycetidae</taxon>
        <taxon>Hypocreales</taxon>
        <taxon>Nectriaceae</taxon>
        <taxon>Thelonectria</taxon>
    </lineage>
</organism>
<keyword evidence="2" id="KW-1185">Reference proteome</keyword>
<accession>A0A9P8VV28</accession>
<evidence type="ECO:0000313" key="2">
    <source>
        <dbReference type="Proteomes" id="UP000777438"/>
    </source>
</evidence>
<dbReference type="AlphaFoldDB" id="A0A9P8VV28"/>
<proteinExistence type="predicted"/>
<dbReference type="EMBL" id="JAGPYM010000042">
    <property type="protein sequence ID" value="KAH6874081.1"/>
    <property type="molecule type" value="Genomic_DNA"/>
</dbReference>
<gene>
    <name evidence="1" type="ORF">B0T10DRAFT_588295</name>
</gene>
<name>A0A9P8VV28_9HYPO</name>
<comment type="caution">
    <text evidence="1">The sequence shown here is derived from an EMBL/GenBank/DDBJ whole genome shotgun (WGS) entry which is preliminary data.</text>
</comment>
<dbReference type="OrthoDB" id="5116327at2759"/>
<evidence type="ECO:0000313" key="1">
    <source>
        <dbReference type="EMBL" id="KAH6874081.1"/>
    </source>
</evidence>
<protein>
    <submittedName>
        <fullName evidence="1">Uncharacterized protein</fullName>
    </submittedName>
</protein>
<sequence>MEAYASTITNLWSDNATSDRELASIFRFLMERQKGASKFFALLQPFSGTNVTQFLSTFKFMVNEHDIAESNRGEDRIMDLVQLAVQNTPWEEVKGNLLKAFKSWDMDQPETIGVTLSRMNMIRLNGSENNEAVHAWLLQHSRLASKVEPENLPGSYHTRALYYVLPDDMIETLCLRNNLKPEELRKMGYKEPHEMTMRIIETRLQLKIRPSLKSPIQPSDVYSTMPFQLVTPDLAQKPGSALSNGHSLNDRMSVHQRDPRMDDHQKGYVEYDSEAGICWIGTDRRMQIPPRLIIQYIHGEEKSCVRRLLVHWLTRLRDLYYGSWIRDIKKTVLAVCSWGLAGKDNEKLQRFQEYLPAGPPRQGRAVNSSPALVVPTMPVQCDGQPVS</sequence>